<dbReference type="InterPro" id="IPR039018">
    <property type="entry name" value="VapC20-like"/>
</dbReference>
<dbReference type="EMBL" id="VJXY01000017">
    <property type="protein sequence ID" value="MBD6617473.1"/>
    <property type="molecule type" value="Genomic_DNA"/>
</dbReference>
<dbReference type="SUPFAM" id="SSF88723">
    <property type="entry name" value="PIN domain-like"/>
    <property type="match status" value="1"/>
</dbReference>
<dbReference type="GO" id="GO:0016075">
    <property type="term" value="P:rRNA catabolic process"/>
    <property type="evidence" value="ECO:0007669"/>
    <property type="project" value="TreeGrafter"/>
</dbReference>
<dbReference type="InterPro" id="IPR002716">
    <property type="entry name" value="PIN_dom"/>
</dbReference>
<reference evidence="2" key="1">
    <citation type="submission" date="2019-07" db="EMBL/GenBank/DDBJ databases">
        <title>Toxilogical consequences of a new and cryptic species of cyanobacteria (Komarekiella delphini-convector) recovered from the epidermis of a bottlenose dolphin and 1500 ft. in the air.</title>
        <authorList>
            <person name="Brown A.O."/>
            <person name="Dvorak P."/>
            <person name="Villanueva C.D."/>
            <person name="Foss A.J."/>
            <person name="Garvey A.D."/>
            <person name="Gibson Q.A."/>
            <person name="Johansen J.R."/>
            <person name="Casamatta D.A."/>
        </authorList>
    </citation>
    <scope>NUCLEOTIDE SEQUENCE</scope>
    <source>
        <strain evidence="2">SJRDD-AB1</strain>
    </source>
</reference>
<dbReference type="Gene3D" id="3.40.50.1010">
    <property type="entry name" value="5'-nuclease"/>
    <property type="match status" value="1"/>
</dbReference>
<keyword evidence="3" id="KW-1185">Reference proteome</keyword>
<evidence type="ECO:0000259" key="1">
    <source>
        <dbReference type="Pfam" id="PF01850"/>
    </source>
</evidence>
<dbReference type="GO" id="GO:0004521">
    <property type="term" value="F:RNA endonuclease activity"/>
    <property type="evidence" value="ECO:0007669"/>
    <property type="project" value="InterPro"/>
</dbReference>
<gene>
    <name evidence="2" type="ORF">FNW02_16990</name>
</gene>
<dbReference type="InterPro" id="IPR029060">
    <property type="entry name" value="PIN-like_dom_sf"/>
</dbReference>
<sequence>MQSEVFLDTSFAIALSAPSDRLHDRASHLAKLLQAAGTRLVTTQAVMLEIGNALSQKPHRHAAIILLDSLATDSKVEIVPLSQELYERAFQLYRERPEKEWGFVDCISFIVMEYSGITEALTADEHFQQAGFRALLRENLP</sequence>
<name>A0AA40SYS5_9NOST</name>
<dbReference type="AlphaFoldDB" id="A0AA40SYS5"/>
<dbReference type="PANTHER" id="PTHR42188:SF1">
    <property type="entry name" value="23S RRNA-SPECIFIC ENDONUCLEASE VAPC20"/>
    <property type="match status" value="1"/>
</dbReference>
<protein>
    <submittedName>
        <fullName evidence="2">Type II toxin-antitoxin system VapC family toxin</fullName>
    </submittedName>
</protein>
<dbReference type="RefSeq" id="WP_191758688.1">
    <property type="nucleotide sequence ID" value="NZ_VJXY01000017.1"/>
</dbReference>
<proteinExistence type="predicted"/>
<dbReference type="PANTHER" id="PTHR42188">
    <property type="entry name" value="23S RRNA-SPECIFIC ENDONUCLEASE VAPC20"/>
    <property type="match status" value="1"/>
</dbReference>
<organism evidence="2 3">
    <name type="scientific">Komarekiella delphini-convector SJRDD-AB1</name>
    <dbReference type="NCBI Taxonomy" id="2593771"/>
    <lineage>
        <taxon>Bacteria</taxon>
        <taxon>Bacillati</taxon>
        <taxon>Cyanobacteriota</taxon>
        <taxon>Cyanophyceae</taxon>
        <taxon>Nostocales</taxon>
        <taxon>Nostocaceae</taxon>
        <taxon>Komarekiella</taxon>
        <taxon>Komarekiella delphini-convector</taxon>
    </lineage>
</organism>
<evidence type="ECO:0000313" key="2">
    <source>
        <dbReference type="EMBL" id="MBD6617473.1"/>
    </source>
</evidence>
<comment type="caution">
    <text evidence="2">The sequence shown here is derived from an EMBL/GenBank/DDBJ whole genome shotgun (WGS) entry which is preliminary data.</text>
</comment>
<accession>A0AA40SYS5</accession>
<dbReference type="Proteomes" id="UP001165986">
    <property type="component" value="Unassembled WGS sequence"/>
</dbReference>
<evidence type="ECO:0000313" key="3">
    <source>
        <dbReference type="Proteomes" id="UP001165986"/>
    </source>
</evidence>
<dbReference type="Pfam" id="PF01850">
    <property type="entry name" value="PIN"/>
    <property type="match status" value="1"/>
</dbReference>
<feature type="domain" description="PIN" evidence="1">
    <location>
        <begin position="5"/>
        <end position="132"/>
    </location>
</feature>